<protein>
    <submittedName>
        <fullName evidence="3">Procyclic acidic repetitive family protein</fullName>
    </submittedName>
</protein>
<reference evidence="3 4" key="1">
    <citation type="submission" date="2023-02" db="EMBL/GenBank/DDBJ databases">
        <title>Microbacterium betulae sp. nov., isolated from birch wood.</title>
        <authorList>
            <person name="Pasciak M."/>
            <person name="Pawlik K.J."/>
            <person name="Martynowski D."/>
            <person name="Laczmanski L."/>
            <person name="Ciekot J."/>
            <person name="Szponar B."/>
            <person name="Wojcik-Fatla A."/>
            <person name="Mackiewicz B."/>
            <person name="Farian E."/>
            <person name="Cholewa G."/>
            <person name="Cholewa A."/>
            <person name="Dutkiewicz J."/>
        </authorList>
    </citation>
    <scope>NUCLEOTIDE SEQUENCE [LARGE SCALE GENOMIC DNA]</scope>
    <source>
        <strain evidence="3 4">AB</strain>
    </source>
</reference>
<organism evidence="3 4">
    <name type="scientific">Microbacterium betulae</name>
    <dbReference type="NCBI Taxonomy" id="2981139"/>
    <lineage>
        <taxon>Bacteria</taxon>
        <taxon>Bacillati</taxon>
        <taxon>Actinomycetota</taxon>
        <taxon>Actinomycetes</taxon>
        <taxon>Micrococcales</taxon>
        <taxon>Microbacteriaceae</taxon>
        <taxon>Microbacterium</taxon>
    </lineage>
</organism>
<gene>
    <name evidence="3" type="ORF">N8K70_05700</name>
</gene>
<evidence type="ECO:0000313" key="3">
    <source>
        <dbReference type="EMBL" id="WOF24164.1"/>
    </source>
</evidence>
<evidence type="ECO:0000256" key="2">
    <source>
        <dbReference type="SAM" id="SignalP"/>
    </source>
</evidence>
<feature type="compositionally biased region" description="Low complexity" evidence="1">
    <location>
        <begin position="17"/>
        <end position="27"/>
    </location>
</feature>
<feature type="signal peptide" evidence="2">
    <location>
        <begin position="1"/>
        <end position="21"/>
    </location>
</feature>
<name>A0AA97I6S9_9MICO</name>
<dbReference type="EMBL" id="CP118157">
    <property type="protein sequence ID" value="WOF24164.1"/>
    <property type="molecule type" value="Genomic_DNA"/>
</dbReference>
<dbReference type="Proteomes" id="UP001305498">
    <property type="component" value="Chromosome"/>
</dbReference>
<accession>A0AA97I6S9</accession>
<dbReference type="KEGG" id="mbet:N8K70_05700"/>
<evidence type="ECO:0000313" key="4">
    <source>
        <dbReference type="Proteomes" id="UP001305498"/>
    </source>
</evidence>
<feature type="chain" id="PRO_5041695637" evidence="2">
    <location>
        <begin position="22"/>
        <end position="673"/>
    </location>
</feature>
<keyword evidence="4" id="KW-1185">Reference proteome</keyword>
<sequence length="673" mass="71183">MSALAVASLVAGVLTATSAAAATSETDPTPEPRITASTGPNTIPTPLATPSATPEPIPTATPEPSATPTPTATPGEISDEEMDRIAQDTTLDAAVVEEGALGRASAASLVGFDAGNIVSDAVFYNGTAMSSTQIQAFLKSKVPTCRSGYTCLKDFTTTTTTRAADAYCAKPYQGAKNETAARIIAKVAQACGINPQVLLVMLQKEQGLVTHTWPSSWRYTIAMGMACPDTSACDTRYYGFQNQVYGAARQYQIYAKSSYFNWFPVGKSSQVQYHPNASCGSGAVTMKNKATASLYYYTPYQPNAAALRAGYGEGDACSAYGNRNFYNYFTDWFGSTRTPEPALIRAGTDIFLLNGTTKVHITQATIGEYQAAFGGWTQVSAQYAAQFPTKGKATLFLRNASTGDVSLLQGGTRHYFSTCAQVAQWGGRCGTETALTSATYAAVPAGERLTNFVRKRAGGALYLIDGSRLDPLYNRAAATTLNGGKWPYAAVMPAAGLKRHGSGEVRFAPGTFLEQNGSVRAYLPTSDRRLVYLPSWGIADEYGLARGASARVPASTLALYKKTGTLGLFARCGGTPYIAAGGTLRPITSSYGFHVSNLDAATCAQLDRSNASRLGALYVQGKGRDEVYLLQGGKLRHVTTPAVLNRLGGGKRPLVLSLSAQTVDFLPKGAAVR</sequence>
<dbReference type="RefSeq" id="WP_317140636.1">
    <property type="nucleotide sequence ID" value="NZ_CP118157.1"/>
</dbReference>
<keyword evidence="2" id="KW-0732">Signal</keyword>
<feature type="compositionally biased region" description="Pro residues" evidence="1">
    <location>
        <begin position="53"/>
        <end position="67"/>
    </location>
</feature>
<proteinExistence type="predicted"/>
<feature type="compositionally biased region" description="Polar residues" evidence="1">
    <location>
        <begin position="35"/>
        <end position="44"/>
    </location>
</feature>
<dbReference type="AlphaFoldDB" id="A0AA97I6S9"/>
<evidence type="ECO:0000256" key="1">
    <source>
        <dbReference type="SAM" id="MobiDB-lite"/>
    </source>
</evidence>
<feature type="region of interest" description="Disordered" evidence="1">
    <location>
        <begin position="17"/>
        <end position="77"/>
    </location>
</feature>